<reference evidence="4" key="1">
    <citation type="submission" date="2017-04" db="EMBL/GenBank/DDBJ databases">
        <title>Function of individual gut microbiota members based on whole genome sequencing of pure cultures obtained from chicken caecum.</title>
        <authorList>
            <person name="Medvecky M."/>
            <person name="Cejkova D."/>
            <person name="Polansky O."/>
            <person name="Karasova D."/>
            <person name="Kubasova T."/>
            <person name="Cizek A."/>
            <person name="Rychlik I."/>
        </authorList>
    </citation>
    <scope>NUCLEOTIDE SEQUENCE [LARGE SCALE GENOMIC DNA]</scope>
    <source>
        <strain evidence="4">An42</strain>
    </source>
</reference>
<dbReference type="Proteomes" id="UP000195975">
    <property type="component" value="Unassembled WGS sequence"/>
</dbReference>
<dbReference type="Pfam" id="PF15495">
    <property type="entry name" value="Fimbrillin_C"/>
    <property type="match status" value="1"/>
</dbReference>
<dbReference type="AlphaFoldDB" id="A0A9Q5SRN3"/>
<protein>
    <recommendedName>
        <fullName evidence="2">Minor fimbrium subunit Mfa1 C-terminal domain-containing protein</fullName>
    </recommendedName>
</protein>
<gene>
    <name evidence="3" type="ORF">B5F96_09000</name>
</gene>
<evidence type="ECO:0000313" key="3">
    <source>
        <dbReference type="EMBL" id="OUO05485.1"/>
    </source>
</evidence>
<name>A0A9Q5SRN3_9BACT</name>
<comment type="caution">
    <text evidence="3">The sequence shown here is derived from an EMBL/GenBank/DDBJ whole genome shotgun (WGS) entry which is preliminary data.</text>
</comment>
<keyword evidence="1" id="KW-0732">Signal</keyword>
<dbReference type="PROSITE" id="PS51257">
    <property type="entry name" value="PROKAR_LIPOPROTEIN"/>
    <property type="match status" value="1"/>
</dbReference>
<dbReference type="InterPro" id="IPR029140">
    <property type="entry name" value="Mfa1_C"/>
</dbReference>
<dbReference type="Gene3D" id="1.10.20.150">
    <property type="match status" value="1"/>
</dbReference>
<organism evidence="3 4">
    <name type="scientific">Parabacteroides johnsonii</name>
    <dbReference type="NCBI Taxonomy" id="387661"/>
    <lineage>
        <taxon>Bacteria</taxon>
        <taxon>Pseudomonadati</taxon>
        <taxon>Bacteroidota</taxon>
        <taxon>Bacteroidia</taxon>
        <taxon>Bacteroidales</taxon>
        <taxon>Tannerellaceae</taxon>
        <taxon>Parabacteroides</taxon>
    </lineage>
</organism>
<dbReference type="EMBL" id="NFIJ01000007">
    <property type="protein sequence ID" value="OUO05485.1"/>
    <property type="molecule type" value="Genomic_DNA"/>
</dbReference>
<dbReference type="RefSeq" id="WP_008154527.1">
    <property type="nucleotide sequence ID" value="NZ_CAKWDQ010000052.1"/>
</dbReference>
<dbReference type="GO" id="GO:0009418">
    <property type="term" value="C:pilus shaft"/>
    <property type="evidence" value="ECO:0007669"/>
    <property type="project" value="InterPro"/>
</dbReference>
<dbReference type="InterPro" id="IPR047786">
    <property type="entry name" value="Mfa1_fim"/>
</dbReference>
<proteinExistence type="predicted"/>
<evidence type="ECO:0000256" key="1">
    <source>
        <dbReference type="SAM" id="SignalP"/>
    </source>
</evidence>
<dbReference type="NCBIfam" id="NF038041">
    <property type="entry name" value="fim_Mfa1_fam"/>
    <property type="match status" value="1"/>
</dbReference>
<sequence length="533" mass="58016">MKKKYFGMFALAAMILSACSNDDIGSSGNSDIVTDPTGEAWVALKVITPSTPVTRALNNPDFENGTEPESEIKTVRAIFFTKDADPVVTADIELTNDEAGLSSTGQPTGTAGTAFKIPATSKRILLVANPSAKFPDKITTVSKAYSVINAEIAEEAGLISSTNGFMMTNAKGHLEPSLSNGDDTDLVLYKTSQAATTSPLSVNIDRVVAKVRVAINANTESSATINLDNGGWLLNVTNKKYFPVSERLATWYETNGGGFRAPFDQYRKGSYRKDPNFASHNVGTDYTYVAADPGDGNWLASGTSKYCLENTQDAASNMHAYTTHVLFKAKFIPNEYKMPGTATASTDQDEKGDWMLINGGYYTFTTLMSWIEAELTYKFNQPEPLLISTALTSAFNKYLGTEGIGIGEVVLPDDKAGIPATMNDFRNKKAAILGKSDTERAKTVGSLTYYAGAVCYYKAIIKHDDTDAAVNELGEFGVVRNSVYDIVVSKFNNPGYPIIPDPGTDEPDEEDEKWLSIQINVNPWTWYKQVEEF</sequence>
<dbReference type="Gene3D" id="2.60.40.2580">
    <property type="match status" value="1"/>
</dbReference>
<dbReference type="Gene3D" id="2.60.40.3690">
    <property type="match status" value="1"/>
</dbReference>
<evidence type="ECO:0000313" key="4">
    <source>
        <dbReference type="Proteomes" id="UP000195975"/>
    </source>
</evidence>
<feature type="chain" id="PRO_5040276991" description="Minor fimbrium subunit Mfa1 C-terminal domain-containing protein" evidence="1">
    <location>
        <begin position="21"/>
        <end position="533"/>
    </location>
</feature>
<accession>A0A9Q5SRN3</accession>
<evidence type="ECO:0000259" key="2">
    <source>
        <dbReference type="Pfam" id="PF15495"/>
    </source>
</evidence>
<feature type="signal peptide" evidence="1">
    <location>
        <begin position="1"/>
        <end position="20"/>
    </location>
</feature>
<feature type="domain" description="Minor fimbrium subunit Mfa1 C-terminal" evidence="2">
    <location>
        <begin position="448"/>
        <end position="529"/>
    </location>
</feature>